<dbReference type="EMBL" id="BMJD01000024">
    <property type="protein sequence ID" value="GGB48770.1"/>
    <property type="molecule type" value="Genomic_DNA"/>
</dbReference>
<feature type="domain" description="DUF6884" evidence="1">
    <location>
        <begin position="23"/>
        <end position="105"/>
    </location>
</feature>
<dbReference type="AlphaFoldDB" id="A0A9W5TZB2"/>
<gene>
    <name evidence="2" type="ORF">GCM10011409_27930</name>
</gene>
<accession>A0A9W5TZB2</accession>
<dbReference type="RefSeq" id="WP_188725390.1">
    <property type="nucleotide sequence ID" value="NZ_BMJD01000024.1"/>
</dbReference>
<name>A0A9W5TZB2_9BACI</name>
<organism evidence="2 3">
    <name type="scientific">Lentibacillus populi</name>
    <dbReference type="NCBI Taxonomy" id="1827502"/>
    <lineage>
        <taxon>Bacteria</taxon>
        <taxon>Bacillati</taxon>
        <taxon>Bacillota</taxon>
        <taxon>Bacilli</taxon>
        <taxon>Bacillales</taxon>
        <taxon>Bacillaceae</taxon>
        <taxon>Lentibacillus</taxon>
    </lineage>
</organism>
<proteinExistence type="predicted"/>
<comment type="caution">
    <text evidence="2">The sequence shown here is derived from an EMBL/GenBank/DDBJ whole genome shotgun (WGS) entry which is preliminary data.</text>
</comment>
<dbReference type="InterPro" id="IPR049251">
    <property type="entry name" value="DUF6884"/>
</dbReference>
<evidence type="ECO:0000313" key="2">
    <source>
        <dbReference type="EMBL" id="GGB48770.1"/>
    </source>
</evidence>
<reference evidence="2" key="2">
    <citation type="submission" date="2020-09" db="EMBL/GenBank/DDBJ databases">
        <authorList>
            <person name="Sun Q."/>
            <person name="Zhou Y."/>
        </authorList>
    </citation>
    <scope>NUCLEOTIDE SEQUENCE</scope>
    <source>
        <strain evidence="2">CGMCC 1.15454</strain>
    </source>
</reference>
<evidence type="ECO:0000259" key="1">
    <source>
        <dbReference type="Pfam" id="PF21818"/>
    </source>
</evidence>
<dbReference type="Proteomes" id="UP000621492">
    <property type="component" value="Unassembled WGS sequence"/>
</dbReference>
<evidence type="ECO:0000313" key="3">
    <source>
        <dbReference type="Proteomes" id="UP000621492"/>
    </source>
</evidence>
<reference evidence="2" key="1">
    <citation type="journal article" date="2014" name="Int. J. Syst. Evol. Microbiol.">
        <title>Complete genome sequence of Corynebacterium casei LMG S-19264T (=DSM 44701T), isolated from a smear-ripened cheese.</title>
        <authorList>
            <consortium name="US DOE Joint Genome Institute (JGI-PGF)"/>
            <person name="Walter F."/>
            <person name="Albersmeier A."/>
            <person name="Kalinowski J."/>
            <person name="Ruckert C."/>
        </authorList>
    </citation>
    <scope>NUCLEOTIDE SEQUENCE</scope>
    <source>
        <strain evidence="2">CGMCC 1.15454</strain>
    </source>
</reference>
<dbReference type="Pfam" id="PF21818">
    <property type="entry name" value="DUF6884"/>
    <property type="match status" value="1"/>
</dbReference>
<sequence length="110" mass="12639">MKQLGIIPCGIKKVWDKYPELGAVPAMEAYIGTFHTLCRNYAKTFTDNWVILSAKHGFLFAEDIVDGPYDVTFNQKSDEIISMEQLREQVRMKQLDKYDEIIVLTALALH</sequence>
<keyword evidence="3" id="KW-1185">Reference proteome</keyword>
<protein>
    <recommendedName>
        <fullName evidence="1">DUF6884 domain-containing protein</fullName>
    </recommendedName>
</protein>